<comment type="caution">
    <text evidence="7">The sequence shown here is derived from an EMBL/GenBank/DDBJ whole genome shotgun (WGS) entry which is preliminary data.</text>
</comment>
<evidence type="ECO:0000313" key="7">
    <source>
        <dbReference type="EMBL" id="PWA28172.1"/>
    </source>
</evidence>
<evidence type="ECO:0000259" key="6">
    <source>
        <dbReference type="PROSITE" id="PS51999"/>
    </source>
</evidence>
<keyword evidence="8" id="KW-1185">Reference proteome</keyword>
<keyword evidence="3" id="KW-0862">Zinc</keyword>
<keyword evidence="5" id="KW-0472">Membrane</keyword>
<keyword evidence="2 4" id="KW-0863">Zinc-finger</keyword>
<dbReference type="Proteomes" id="UP000245207">
    <property type="component" value="Unassembled WGS sequence"/>
</dbReference>
<dbReference type="GO" id="GO:0008270">
    <property type="term" value="F:zinc ion binding"/>
    <property type="evidence" value="ECO:0007669"/>
    <property type="project" value="UniProtKB-KW"/>
</dbReference>
<accession>A0A2U1K9X0</accession>
<proteinExistence type="predicted"/>
<gene>
    <name evidence="7" type="ORF">CTI12_AA627460</name>
</gene>
<evidence type="ECO:0000256" key="2">
    <source>
        <dbReference type="ARBA" id="ARBA00022771"/>
    </source>
</evidence>
<reference evidence="7 8" key="1">
    <citation type="journal article" date="2018" name="Mol. Plant">
        <title>The genome of Artemisia annua provides insight into the evolution of Asteraceae family and artemisinin biosynthesis.</title>
        <authorList>
            <person name="Shen Q."/>
            <person name="Zhang L."/>
            <person name="Liao Z."/>
            <person name="Wang S."/>
            <person name="Yan T."/>
            <person name="Shi P."/>
            <person name="Liu M."/>
            <person name="Fu X."/>
            <person name="Pan Q."/>
            <person name="Wang Y."/>
            <person name="Lv Z."/>
            <person name="Lu X."/>
            <person name="Zhang F."/>
            <person name="Jiang W."/>
            <person name="Ma Y."/>
            <person name="Chen M."/>
            <person name="Hao X."/>
            <person name="Li L."/>
            <person name="Tang Y."/>
            <person name="Lv G."/>
            <person name="Zhou Y."/>
            <person name="Sun X."/>
            <person name="Brodelius P.E."/>
            <person name="Rose J.K.C."/>
            <person name="Tang K."/>
        </authorList>
    </citation>
    <scope>NUCLEOTIDE SEQUENCE [LARGE SCALE GENOMIC DNA]</scope>
    <source>
        <strain evidence="8">cv. Huhao1</strain>
        <tissue evidence="7">Leaf</tissue>
    </source>
</reference>
<evidence type="ECO:0000256" key="5">
    <source>
        <dbReference type="SAM" id="Phobius"/>
    </source>
</evidence>
<evidence type="ECO:0000256" key="1">
    <source>
        <dbReference type="ARBA" id="ARBA00022723"/>
    </source>
</evidence>
<protein>
    <recommendedName>
        <fullName evidence="6">GRF-type domain-containing protein</fullName>
    </recommendedName>
</protein>
<dbReference type="EMBL" id="PKPP01027539">
    <property type="protein sequence ID" value="PWA28172.1"/>
    <property type="molecule type" value="Genomic_DNA"/>
</dbReference>
<dbReference type="InterPro" id="IPR010666">
    <property type="entry name" value="Znf_GRF"/>
</dbReference>
<feature type="domain" description="GRF-type" evidence="6">
    <location>
        <begin position="20"/>
        <end position="62"/>
    </location>
</feature>
<evidence type="ECO:0000256" key="4">
    <source>
        <dbReference type="PROSITE-ProRule" id="PRU01343"/>
    </source>
</evidence>
<evidence type="ECO:0000256" key="3">
    <source>
        <dbReference type="ARBA" id="ARBA00022833"/>
    </source>
</evidence>
<dbReference type="PROSITE" id="PS51999">
    <property type="entry name" value="ZF_GRF"/>
    <property type="match status" value="1"/>
</dbReference>
<keyword evidence="5" id="KW-0812">Transmembrane</keyword>
<name>A0A2U1K9X0_ARTAN</name>
<dbReference type="AlphaFoldDB" id="A0A2U1K9X0"/>
<evidence type="ECO:0000313" key="8">
    <source>
        <dbReference type="Proteomes" id="UP000245207"/>
    </source>
</evidence>
<keyword evidence="1" id="KW-0479">Metal-binding</keyword>
<dbReference type="Pfam" id="PF06839">
    <property type="entry name" value="Zn_ribbon_GRF"/>
    <property type="match status" value="1"/>
</dbReference>
<feature type="transmembrane region" description="Helical" evidence="5">
    <location>
        <begin position="119"/>
        <end position="136"/>
    </location>
</feature>
<organism evidence="7 8">
    <name type="scientific">Artemisia annua</name>
    <name type="common">Sweet wormwood</name>
    <dbReference type="NCBI Taxonomy" id="35608"/>
    <lineage>
        <taxon>Eukaryota</taxon>
        <taxon>Viridiplantae</taxon>
        <taxon>Streptophyta</taxon>
        <taxon>Embryophyta</taxon>
        <taxon>Tracheophyta</taxon>
        <taxon>Spermatophyta</taxon>
        <taxon>Magnoliopsida</taxon>
        <taxon>eudicotyledons</taxon>
        <taxon>Gunneridae</taxon>
        <taxon>Pentapetalae</taxon>
        <taxon>asterids</taxon>
        <taxon>campanulids</taxon>
        <taxon>Asterales</taxon>
        <taxon>Asteraceae</taxon>
        <taxon>Asteroideae</taxon>
        <taxon>Anthemideae</taxon>
        <taxon>Artemisiinae</taxon>
        <taxon>Artemisia</taxon>
    </lineage>
</organism>
<keyword evidence="5" id="KW-1133">Transmembrane helix</keyword>
<dbReference type="PANTHER" id="PTHR33248">
    <property type="entry name" value="ZINC ION-BINDING PROTEIN"/>
    <property type="match status" value="1"/>
</dbReference>
<sequence length="140" mass="16550">MAEYAPGTRRVTHTYVRPYCGCGLPMTVKTAWTKENPGKRFIACPKFKKYKKCGYYKFFDDDLPSDYYRELLYDEHQKVKRGNQRNEMQEDIEVLIMEKNQLVHELTCTKSKLELYDRLFRILIGILIIICVMFGMKVGS</sequence>